<dbReference type="InterPro" id="IPR018973">
    <property type="entry name" value="MZB"/>
</dbReference>
<protein>
    <submittedName>
        <fullName evidence="6">DEAD/DEAH box helicase</fullName>
    </submittedName>
</protein>
<keyword evidence="6" id="KW-0378">Hydrolase</keyword>
<dbReference type="Proteomes" id="UP000070659">
    <property type="component" value="Unassembled WGS sequence"/>
</dbReference>
<dbReference type="CDD" id="cd17923">
    <property type="entry name" value="DEXHc_Hrq1-like"/>
    <property type="match status" value="1"/>
</dbReference>
<feature type="domain" description="Helicase ATP-binding" evidence="4">
    <location>
        <begin position="101"/>
        <end position="271"/>
    </location>
</feature>
<evidence type="ECO:0000256" key="2">
    <source>
        <dbReference type="ARBA" id="ARBA00022840"/>
    </source>
</evidence>
<dbReference type="PATRIC" id="fig|1469144.8.peg.1987"/>
<dbReference type="InterPro" id="IPR052511">
    <property type="entry name" value="ATP-dep_Helicase"/>
</dbReference>
<accession>A0A132MR24</accession>
<dbReference type="SMART" id="SM00490">
    <property type="entry name" value="HELICc"/>
    <property type="match status" value="1"/>
</dbReference>
<dbReference type="SUPFAM" id="SSF52540">
    <property type="entry name" value="P-loop containing nucleoside triphosphate hydrolases"/>
    <property type="match status" value="1"/>
</dbReference>
<evidence type="ECO:0000313" key="7">
    <source>
        <dbReference type="Proteomes" id="UP000070659"/>
    </source>
</evidence>
<dbReference type="RefSeq" id="WP_067070713.1">
    <property type="nucleotide sequence ID" value="NZ_JYIJ01000018.1"/>
</dbReference>
<dbReference type="GO" id="GO:0016887">
    <property type="term" value="F:ATP hydrolysis activity"/>
    <property type="evidence" value="ECO:0007669"/>
    <property type="project" value="TreeGrafter"/>
</dbReference>
<dbReference type="Gene3D" id="3.40.960.10">
    <property type="entry name" value="VSR Endonuclease"/>
    <property type="match status" value="1"/>
</dbReference>
<dbReference type="PANTHER" id="PTHR47962:SF5">
    <property type="entry name" value="ATP-DEPENDENT HELICASE LHR-RELATED"/>
    <property type="match status" value="1"/>
</dbReference>
<dbReference type="GO" id="GO:0003677">
    <property type="term" value="F:DNA binding"/>
    <property type="evidence" value="ECO:0007669"/>
    <property type="project" value="TreeGrafter"/>
</dbReference>
<dbReference type="GO" id="GO:0005524">
    <property type="term" value="F:ATP binding"/>
    <property type="evidence" value="ECO:0007669"/>
    <property type="project" value="UniProtKB-KW"/>
</dbReference>
<dbReference type="SMART" id="SM00487">
    <property type="entry name" value="DEXDc"/>
    <property type="match status" value="1"/>
</dbReference>
<proteinExistence type="predicted"/>
<name>A0A132MR24_9ACTN</name>
<evidence type="ECO:0000256" key="3">
    <source>
        <dbReference type="SAM" id="MobiDB-lite"/>
    </source>
</evidence>
<keyword evidence="2" id="KW-0067">ATP-binding</keyword>
<evidence type="ECO:0000313" key="6">
    <source>
        <dbReference type="EMBL" id="KWX00180.1"/>
    </source>
</evidence>
<dbReference type="Gene3D" id="3.40.50.300">
    <property type="entry name" value="P-loop containing nucleotide triphosphate hydrolases"/>
    <property type="match status" value="2"/>
</dbReference>
<organism evidence="6 7">
    <name type="scientific">Carbonactinospora thermoautotrophica</name>
    <dbReference type="NCBI Taxonomy" id="1469144"/>
    <lineage>
        <taxon>Bacteria</taxon>
        <taxon>Bacillati</taxon>
        <taxon>Actinomycetota</taxon>
        <taxon>Actinomycetes</taxon>
        <taxon>Kitasatosporales</taxon>
        <taxon>Carbonactinosporaceae</taxon>
        <taxon>Carbonactinospora</taxon>
    </lineage>
</organism>
<evidence type="ECO:0000259" key="4">
    <source>
        <dbReference type="PROSITE" id="PS51192"/>
    </source>
</evidence>
<gene>
    <name evidence="6" type="ORF">TH66_14895</name>
</gene>
<feature type="region of interest" description="Disordered" evidence="3">
    <location>
        <begin position="1169"/>
        <end position="1188"/>
    </location>
</feature>
<keyword evidence="1" id="KW-0547">Nucleotide-binding</keyword>
<dbReference type="InterPro" id="IPR014001">
    <property type="entry name" value="Helicase_ATP-bd"/>
</dbReference>
<dbReference type="Pfam" id="PF09369">
    <property type="entry name" value="MZB"/>
    <property type="match status" value="1"/>
</dbReference>
<evidence type="ECO:0000259" key="5">
    <source>
        <dbReference type="PROSITE" id="PS51194"/>
    </source>
</evidence>
<dbReference type="Pfam" id="PF00271">
    <property type="entry name" value="Helicase_C"/>
    <property type="match status" value="1"/>
</dbReference>
<dbReference type="InterPro" id="IPR027417">
    <property type="entry name" value="P-loop_NTPase"/>
</dbReference>
<dbReference type="PANTHER" id="PTHR47962">
    <property type="entry name" value="ATP-DEPENDENT HELICASE LHR-RELATED-RELATED"/>
    <property type="match status" value="1"/>
</dbReference>
<dbReference type="InterPro" id="IPR011545">
    <property type="entry name" value="DEAD/DEAH_box_helicase_dom"/>
</dbReference>
<dbReference type="PROSITE" id="PS51192">
    <property type="entry name" value="HELICASE_ATP_BIND_1"/>
    <property type="match status" value="1"/>
</dbReference>
<dbReference type="PROSITE" id="PS51194">
    <property type="entry name" value="HELICASE_CTER"/>
    <property type="match status" value="1"/>
</dbReference>
<feature type="domain" description="Helicase C-terminal" evidence="5">
    <location>
        <begin position="914"/>
        <end position="1059"/>
    </location>
</feature>
<comment type="caution">
    <text evidence="6">The sequence shown here is derived from an EMBL/GenBank/DDBJ whole genome shotgun (WGS) entry which is preliminary data.</text>
</comment>
<dbReference type="GO" id="GO:0004386">
    <property type="term" value="F:helicase activity"/>
    <property type="evidence" value="ECO:0007669"/>
    <property type="project" value="UniProtKB-KW"/>
</dbReference>
<evidence type="ECO:0000256" key="1">
    <source>
        <dbReference type="ARBA" id="ARBA00022741"/>
    </source>
</evidence>
<sequence>MDVFEVHERLVSDYAEFTASLVAVRDARIAEHLADEWRRRTRWPDPWLSLNPRFATGGSVEELVAEGLLHPECARIFRVKRDPDDPGARPIVLHRHQREAVVAAREGDSYVLTTGTGSGKSLTYIVPIVDSVLRDPEPGRIKAIVVYPMNALANSQHHELTRFLCWGFPGGRGPVSFARYTGQESESDRDRILKERPDILLTNYVMLEYLLTRPHEREVLLAAARGLRFLVLDELHTYRGRQGADVALLVRRLRDACAAPTLQCVGTSATMATARTFAETQETVADVATRLFGVPVAPQRVIGETLVRATARQDPEPEALRTAIGDAHRTGRSYAELAADPLACWVESTFGLTTEEESGRLVRRRPTRVRDAAEELAERTGLPAERCERAIQDVLRAGSRARHPESGAPLFAFRLHQFLSKGDTIYVSLEPEEARHITSQYQVSVPGEREKILLPLAFCRECGQEYLVVARTEQGGTVTYGPRQEQDVSGGDAANGYLYVSTEHPWPDDPVVAGRLPDSWVANGDDGDSYVLPRLEKYLPRPVWVGPDGTERPAGEGLRAAYVPSPFRFCLRCRVSYEQTRGHDFAKLATFGAEGRSSAVSIISASIVRSLRESDLDRKTRKLLTFVDNRQDASLQAGHFNDFVQVTQLRGALYRAAREADGLCHDDVAQRVAAALGLDLPDFAQNPDVKFSQREAVWRAFRQVIALRVYLDLERGWRVTMPNLEQTGLIRFDYVDLAEIAAEPECWADVHPVLRDDDPAHRAELGRIVLDEMRRALAVDVDVLTAEGFERLQKQSDQHLTGPWALPQNSPLPQVRTVFATPAGRGSPRAHVHFTGRSALGRYLRRPREFPHAGGDLTVDDAQKIISDLLRVLERYGLLTVAVDPRDGGAPGYRLKSSAIVWRAGDGATGAPDPLRKTVDPEVGARVNAFFRDLYRDVAEKLAGLFAAEHTAQVRADVRQQREEAFREGDLPVLYCSPTMELGVDISTLNAVAMRNVPPTPANYAQRSGRAGRSGQPALVTTYCSTGSAHDQYYFRRSELMVAGSVAPPRLDLTNEDLLRSHVHAIWLAETGASLGRRMTDVLDVSGEKPSLEIFPRLWDQLTDPAAQRRAVERAHAVLDGLSDLLKDSAWWYDGWIEDTVRAAPRMFDAACERWRSLYRNALADQEEQNRRVLDHATSPEARRRAQRRRLEAENQLRLLKNEDEEEIFSDFYSYRYFASEGFLPGYAFPRLPLAAYIPPQRGADGAYIQRPRFIAINEFGPGALIYHEGQRYQVQRVQLPAGDGGDVATTDASICTGCGYWHDRRAGVEVCEQCDMRLGRPTTGLMHLQTVFTVRRERISSDEEERRRAGFELQTSYRFSDHGARSGRLPAEVRAADGSVLADLIYGDTATVRVINRGRRRRRDRSDVGFWLDTVNGRWLSEKQAAELSAPEDAELDDRDSAARALRVVPYVEDRRNILVLRLATPVPEHVAVTLRYALERGTETVFQLEDSELVSEQLPDPEARGRMLFIESAEGGAGVLRRLQAEPDALARVARAALEVMHVDPETGADLGHAPGARERCERGCYDCLLSYGNQADHARIDRLAAVDLLRALTAAEVRATGGSAAPGPDLGGGAEERLARLADACRSDLEQKFLRFLDERRYRLPDEAQTLVPEAVARPDFVYRLPGGDVAVFVDGPYHDAAEVAERDLKATYRLEEQGWLVIRIRHDDEWDTLVREYPSVFGPGRGER</sequence>
<dbReference type="InterPro" id="IPR011335">
    <property type="entry name" value="Restrct_endonuc-II-like"/>
</dbReference>
<keyword evidence="6" id="KW-0347">Helicase</keyword>
<reference evidence="6 7" key="1">
    <citation type="submission" date="2015-02" db="EMBL/GenBank/DDBJ databases">
        <title>Physiological reanalysis, assessment of diazotrophy, and genome sequences of multiple isolates of Streptomyces thermoautotrophicus.</title>
        <authorList>
            <person name="MacKellar D.C."/>
            <person name="Lieber L."/>
            <person name="Norman J."/>
            <person name="Bolger A."/>
            <person name="Tobin C."/>
            <person name="Murray J.W."/>
            <person name="Prell J."/>
        </authorList>
    </citation>
    <scope>NUCLEOTIDE SEQUENCE [LARGE SCALE GENOMIC DNA]</scope>
    <source>
        <strain evidence="6 7">UBT1</strain>
    </source>
</reference>
<dbReference type="InterPro" id="IPR001650">
    <property type="entry name" value="Helicase_C-like"/>
</dbReference>
<dbReference type="Pfam" id="PF00270">
    <property type="entry name" value="DEAD"/>
    <property type="match status" value="1"/>
</dbReference>
<dbReference type="SUPFAM" id="SSF52980">
    <property type="entry name" value="Restriction endonuclease-like"/>
    <property type="match status" value="1"/>
</dbReference>
<dbReference type="EMBL" id="JYIJ01000018">
    <property type="protein sequence ID" value="KWX00180.1"/>
    <property type="molecule type" value="Genomic_DNA"/>
</dbReference>